<dbReference type="InterPro" id="IPR001932">
    <property type="entry name" value="PPM-type_phosphatase-like_dom"/>
</dbReference>
<dbReference type="PANTHER" id="PTHR47992">
    <property type="entry name" value="PROTEIN PHOSPHATASE"/>
    <property type="match status" value="1"/>
</dbReference>
<evidence type="ECO:0000313" key="4">
    <source>
        <dbReference type="Proteomes" id="UP000075714"/>
    </source>
</evidence>
<evidence type="ECO:0000259" key="2">
    <source>
        <dbReference type="PROSITE" id="PS51746"/>
    </source>
</evidence>
<dbReference type="InterPro" id="IPR036457">
    <property type="entry name" value="PPM-type-like_dom_sf"/>
</dbReference>
<dbReference type="GO" id="GO:0004722">
    <property type="term" value="F:protein serine/threonine phosphatase activity"/>
    <property type="evidence" value="ECO:0007669"/>
    <property type="project" value="InterPro"/>
</dbReference>
<proteinExistence type="predicted"/>
<dbReference type="SMART" id="SM00332">
    <property type="entry name" value="PP2Cc"/>
    <property type="match status" value="1"/>
</dbReference>
<feature type="compositionally biased region" description="Gly residues" evidence="1">
    <location>
        <begin position="309"/>
        <end position="323"/>
    </location>
</feature>
<keyword evidence="4" id="KW-1185">Reference proteome</keyword>
<sequence length="484" mass="48342">MNKAKCIVGVGQSVPAPQGVADYGLERVRWLSFDVLEPRAVIPTVVTRESGPGAGAGRDSPAVPRQAFTVAPLLSIVKCCASPVAGGAGARASPGGPVVPPPPPRIDAAGLSLPGYAPGYKDRNQDSALLLDAFLSNRQQLLAVCDGHGPEGHRVSAFVRANLPFTLLSALLENSNASASPSAASSSSPSSSPSSAPSISDASRQGSSTAEAAAGAGASGASGGNGGNGGAQGPIQRALVSAVASLDAQLASSGIDVVDSGTTAALCYVAGRRLTAAWVGDSRLLLGLPAKGGGGRGGGGSSGSDNDSSGGGGGVSRGGGEGWGGGGGAGWRVAWSSTDHKPELPEERERIAAAGGRVEQSIGRNGPVGPYRVWFKDQPYPGLAMSRALGDLPGRRIGITAAPSLASLRLPDSGPALLVLASDGVWELLGNEQVLQLAAGAGSAAEAASRVVQQSRRAWVKEYGGSYIDDITAIVVRFDMPAHD</sequence>
<feature type="compositionally biased region" description="Gly residues" evidence="1">
    <location>
        <begin position="217"/>
        <end position="230"/>
    </location>
</feature>
<dbReference type="InterPro" id="IPR015655">
    <property type="entry name" value="PP2C"/>
</dbReference>
<feature type="domain" description="PPM-type phosphatase" evidence="2">
    <location>
        <begin position="110"/>
        <end position="478"/>
    </location>
</feature>
<dbReference type="OrthoDB" id="10264738at2759"/>
<dbReference type="Proteomes" id="UP000075714">
    <property type="component" value="Unassembled WGS sequence"/>
</dbReference>
<name>A0A150FZE6_GONPE</name>
<evidence type="ECO:0000313" key="3">
    <source>
        <dbReference type="EMBL" id="KXZ42585.1"/>
    </source>
</evidence>
<reference evidence="4" key="1">
    <citation type="journal article" date="2016" name="Nat. Commun.">
        <title>The Gonium pectorale genome demonstrates co-option of cell cycle regulation during the evolution of multicellularity.</title>
        <authorList>
            <person name="Hanschen E.R."/>
            <person name="Marriage T.N."/>
            <person name="Ferris P.J."/>
            <person name="Hamaji T."/>
            <person name="Toyoda A."/>
            <person name="Fujiyama A."/>
            <person name="Neme R."/>
            <person name="Noguchi H."/>
            <person name="Minakuchi Y."/>
            <person name="Suzuki M."/>
            <person name="Kawai-Toyooka H."/>
            <person name="Smith D.R."/>
            <person name="Sparks H."/>
            <person name="Anderson J."/>
            <person name="Bakaric R."/>
            <person name="Luria V."/>
            <person name="Karger A."/>
            <person name="Kirschner M.W."/>
            <person name="Durand P.M."/>
            <person name="Michod R.E."/>
            <person name="Nozaki H."/>
            <person name="Olson B.J."/>
        </authorList>
    </citation>
    <scope>NUCLEOTIDE SEQUENCE [LARGE SCALE GENOMIC DNA]</scope>
    <source>
        <strain evidence="4">NIES-2863</strain>
    </source>
</reference>
<dbReference type="Gene3D" id="3.60.40.10">
    <property type="entry name" value="PPM-type phosphatase domain"/>
    <property type="match status" value="1"/>
</dbReference>
<protein>
    <recommendedName>
        <fullName evidence="2">PPM-type phosphatase domain-containing protein</fullName>
    </recommendedName>
</protein>
<dbReference type="SUPFAM" id="SSF81606">
    <property type="entry name" value="PP2C-like"/>
    <property type="match status" value="1"/>
</dbReference>
<comment type="caution">
    <text evidence="3">The sequence shown here is derived from an EMBL/GenBank/DDBJ whole genome shotgun (WGS) entry which is preliminary data.</text>
</comment>
<dbReference type="STRING" id="33097.A0A150FZE6"/>
<accession>A0A150FZE6</accession>
<dbReference type="CDD" id="cd00143">
    <property type="entry name" value="PP2Cc"/>
    <property type="match status" value="1"/>
</dbReference>
<dbReference type="Pfam" id="PF00481">
    <property type="entry name" value="PP2C"/>
    <property type="match status" value="2"/>
</dbReference>
<gene>
    <name evidence="3" type="ORF">GPECTOR_132g597</name>
</gene>
<feature type="region of interest" description="Disordered" evidence="1">
    <location>
        <begin position="292"/>
        <end position="323"/>
    </location>
</feature>
<evidence type="ECO:0000256" key="1">
    <source>
        <dbReference type="SAM" id="MobiDB-lite"/>
    </source>
</evidence>
<feature type="compositionally biased region" description="Low complexity" evidence="1">
    <location>
        <begin position="178"/>
        <end position="216"/>
    </location>
</feature>
<dbReference type="AlphaFoldDB" id="A0A150FZE6"/>
<feature type="region of interest" description="Disordered" evidence="1">
    <location>
        <begin position="178"/>
        <end position="230"/>
    </location>
</feature>
<dbReference type="PROSITE" id="PS51746">
    <property type="entry name" value="PPM_2"/>
    <property type="match status" value="1"/>
</dbReference>
<dbReference type="EMBL" id="LSYV01000132">
    <property type="protein sequence ID" value="KXZ42585.1"/>
    <property type="molecule type" value="Genomic_DNA"/>
</dbReference>
<feature type="compositionally biased region" description="Gly residues" evidence="1">
    <location>
        <begin position="292"/>
        <end position="302"/>
    </location>
</feature>
<organism evidence="3 4">
    <name type="scientific">Gonium pectorale</name>
    <name type="common">Green alga</name>
    <dbReference type="NCBI Taxonomy" id="33097"/>
    <lineage>
        <taxon>Eukaryota</taxon>
        <taxon>Viridiplantae</taxon>
        <taxon>Chlorophyta</taxon>
        <taxon>core chlorophytes</taxon>
        <taxon>Chlorophyceae</taxon>
        <taxon>CS clade</taxon>
        <taxon>Chlamydomonadales</taxon>
        <taxon>Volvocaceae</taxon>
        <taxon>Gonium</taxon>
    </lineage>
</organism>